<evidence type="ECO:0000256" key="12">
    <source>
        <dbReference type="ARBA" id="ARBA00031568"/>
    </source>
</evidence>
<dbReference type="GO" id="GO:0005794">
    <property type="term" value="C:Golgi apparatus"/>
    <property type="evidence" value="ECO:0007669"/>
    <property type="project" value="TreeGrafter"/>
</dbReference>
<dbReference type="EMBL" id="QKKF02010000">
    <property type="protein sequence ID" value="RZF45031.1"/>
    <property type="molecule type" value="Genomic_DNA"/>
</dbReference>
<name>A0A482XIA5_LAOST</name>
<keyword evidence="7" id="KW-0282">Flagellum</keyword>
<evidence type="ECO:0000259" key="14">
    <source>
        <dbReference type="Pfam" id="PF13851"/>
    </source>
</evidence>
<evidence type="ECO:0000256" key="7">
    <source>
        <dbReference type="ARBA" id="ARBA00022846"/>
    </source>
</evidence>
<keyword evidence="5" id="KW-0963">Cytoplasm</keyword>
<dbReference type="SMR" id="A0A482XIA5"/>
<keyword evidence="10" id="KW-0206">Cytoskeleton</keyword>
<dbReference type="AlphaFoldDB" id="A0A482XIA5"/>
<evidence type="ECO:0000256" key="10">
    <source>
        <dbReference type="ARBA" id="ARBA00023212"/>
    </source>
</evidence>
<evidence type="ECO:0000256" key="6">
    <source>
        <dbReference type="ARBA" id="ARBA00022701"/>
    </source>
</evidence>
<gene>
    <name evidence="15" type="ORF">LSTR_LSTR001992</name>
</gene>
<comment type="subcellular location">
    <subcellularLocation>
        <location evidence="1">Cell projection</location>
        <location evidence="1">Cilium</location>
        <location evidence="1">Flagellum</location>
    </subcellularLocation>
    <subcellularLocation>
        <location evidence="2">Cytoplasm</location>
        <location evidence="2">Cytoskeleton</location>
    </subcellularLocation>
</comment>
<dbReference type="GO" id="GO:0005874">
    <property type="term" value="C:microtubule"/>
    <property type="evidence" value="ECO:0007669"/>
    <property type="project" value="UniProtKB-KW"/>
</dbReference>
<evidence type="ECO:0000256" key="2">
    <source>
        <dbReference type="ARBA" id="ARBA00004245"/>
    </source>
</evidence>
<evidence type="ECO:0000313" key="15">
    <source>
        <dbReference type="EMBL" id="RZF45031.1"/>
    </source>
</evidence>
<keyword evidence="9" id="KW-0969">Cilium</keyword>
<dbReference type="PANTHER" id="PTHR31543:SF0">
    <property type="entry name" value="DYNEIN REGULATORY COMPLEX SUBUNIT 4"/>
    <property type="match status" value="1"/>
</dbReference>
<dbReference type="GO" id="GO:0031267">
    <property type="term" value="F:small GTPase binding"/>
    <property type="evidence" value="ECO:0007669"/>
    <property type="project" value="InterPro"/>
</dbReference>
<feature type="coiled-coil region" evidence="13">
    <location>
        <begin position="3"/>
        <end position="83"/>
    </location>
</feature>
<protein>
    <recommendedName>
        <fullName evidence="4">Dynein regulatory complex subunit 4</fullName>
    </recommendedName>
    <alternativeName>
        <fullName evidence="12">Growth arrest-specific protein 8</fullName>
    </alternativeName>
</protein>
<keyword evidence="16" id="KW-1185">Reference proteome</keyword>
<evidence type="ECO:0000256" key="8">
    <source>
        <dbReference type="ARBA" id="ARBA00023054"/>
    </source>
</evidence>
<dbReference type="InterPro" id="IPR039308">
    <property type="entry name" value="GAS8"/>
</dbReference>
<evidence type="ECO:0000313" key="16">
    <source>
        <dbReference type="Proteomes" id="UP000291343"/>
    </source>
</evidence>
<dbReference type="STRING" id="195883.A0A482XIA5"/>
<evidence type="ECO:0000256" key="13">
    <source>
        <dbReference type="SAM" id="Coils"/>
    </source>
</evidence>
<comment type="caution">
    <text evidence="15">The sequence shown here is derived from an EMBL/GenBank/DDBJ whole genome shotgun (WGS) entry which is preliminary data.</text>
</comment>
<keyword evidence="8 13" id="KW-0175">Coiled coil</keyword>
<dbReference type="FunCoup" id="A0A482XIA5">
    <property type="interactions" value="68"/>
</dbReference>
<evidence type="ECO:0000256" key="5">
    <source>
        <dbReference type="ARBA" id="ARBA00022490"/>
    </source>
</evidence>
<dbReference type="Pfam" id="PF13851">
    <property type="entry name" value="GAS"/>
    <property type="match status" value="1"/>
</dbReference>
<proteinExistence type="inferred from homology"/>
<dbReference type="PANTHER" id="PTHR31543">
    <property type="entry name" value="DYNEIN REGULATORY COMPLEX SUBUNIT 4"/>
    <property type="match status" value="1"/>
</dbReference>
<evidence type="ECO:0000256" key="4">
    <source>
        <dbReference type="ARBA" id="ARBA00021301"/>
    </source>
</evidence>
<feature type="domain" description="Growth arrest-specific protein 8" evidence="14">
    <location>
        <begin position="196"/>
        <end position="394"/>
    </location>
</feature>
<reference evidence="15 16" key="1">
    <citation type="journal article" date="2017" name="Gigascience">
        <title>Genome sequence of the small brown planthopper, Laodelphax striatellus.</title>
        <authorList>
            <person name="Zhu J."/>
            <person name="Jiang F."/>
            <person name="Wang X."/>
            <person name="Yang P."/>
            <person name="Bao Y."/>
            <person name="Zhao W."/>
            <person name="Wang W."/>
            <person name="Lu H."/>
            <person name="Wang Q."/>
            <person name="Cui N."/>
            <person name="Li J."/>
            <person name="Chen X."/>
            <person name="Luo L."/>
            <person name="Yu J."/>
            <person name="Kang L."/>
            <person name="Cui F."/>
        </authorList>
    </citation>
    <scope>NUCLEOTIDE SEQUENCE [LARGE SCALE GENOMIC DNA]</scope>
    <source>
        <strain evidence="15">Lst14</strain>
    </source>
</reference>
<evidence type="ECO:0000256" key="1">
    <source>
        <dbReference type="ARBA" id="ARBA00004230"/>
    </source>
</evidence>
<organism evidence="15 16">
    <name type="scientific">Laodelphax striatellus</name>
    <name type="common">Small brown planthopper</name>
    <name type="synonym">Delphax striatella</name>
    <dbReference type="NCBI Taxonomy" id="195883"/>
    <lineage>
        <taxon>Eukaryota</taxon>
        <taxon>Metazoa</taxon>
        <taxon>Ecdysozoa</taxon>
        <taxon>Arthropoda</taxon>
        <taxon>Hexapoda</taxon>
        <taxon>Insecta</taxon>
        <taxon>Pterygota</taxon>
        <taxon>Neoptera</taxon>
        <taxon>Paraneoptera</taxon>
        <taxon>Hemiptera</taxon>
        <taxon>Auchenorrhyncha</taxon>
        <taxon>Fulgoroidea</taxon>
        <taxon>Delphacidae</taxon>
        <taxon>Criomorphinae</taxon>
        <taxon>Laodelphax</taxon>
    </lineage>
</organism>
<evidence type="ECO:0000256" key="9">
    <source>
        <dbReference type="ARBA" id="ARBA00023069"/>
    </source>
</evidence>
<dbReference type="InParanoid" id="A0A482XIA5"/>
<evidence type="ECO:0000256" key="11">
    <source>
        <dbReference type="ARBA" id="ARBA00023273"/>
    </source>
</evidence>
<sequence>MSREQLEAFATRIREELEREREERNFFQLERDKLRIYWEITRQQLEENRAALRNKNRAIEEAEENHQEEIKILKQKVKHLMYEHHSNLSELKAEQMVTLKLAEEAHSEQEVEHLEDKKSLKSQLSELKLAHNEELKDLRLKHNEEINEIRIDFAHQIDTLEMKSDERLTACRNQLTLNKKLELSELEERKNRQIDQLVTNHQEAFKELKSYYSDITLNNLSLITTLKEQMSDMKKTEDKMEKRLHELTAENKRLIQPLQVARDQVVDLQHQLQSYEKDKMSLVNCKRQLASVTKQFQDLTAEHDVLQLAMEKVKKERDELHDRFVSAVLELQQKAGLKNVLLEKKLSSLEETLEKREVQLAEAMSAANLDSKAMRPINTKLEELLNVKNNQLKQMEMQLAKVCKAHDDILLAYESKIGEFGLTKDQLVHRRIGDLSARKKQEGGDELVNGDNL</sequence>
<evidence type="ECO:0000256" key="3">
    <source>
        <dbReference type="ARBA" id="ARBA00009859"/>
    </source>
</evidence>
<keyword evidence="11" id="KW-0966">Cell projection</keyword>
<keyword evidence="6" id="KW-0493">Microtubule</keyword>
<dbReference type="GO" id="GO:0031514">
    <property type="term" value="C:motile cilium"/>
    <property type="evidence" value="ECO:0007669"/>
    <property type="project" value="UniProtKB-SubCell"/>
</dbReference>
<dbReference type="OrthoDB" id="275583at2759"/>
<dbReference type="Proteomes" id="UP000291343">
    <property type="component" value="Unassembled WGS sequence"/>
</dbReference>
<feature type="coiled-coil region" evidence="13">
    <location>
        <begin position="117"/>
        <end position="152"/>
    </location>
</feature>
<comment type="similarity">
    <text evidence="3">Belongs to the DRC4 family.</text>
</comment>
<accession>A0A482XIA5</accession>
<dbReference type="Gene3D" id="1.20.5.170">
    <property type="match status" value="1"/>
</dbReference>
<dbReference type="InterPro" id="IPR025593">
    <property type="entry name" value="GAS8_dom"/>
</dbReference>
<dbReference type="GO" id="GO:0008017">
    <property type="term" value="F:microtubule binding"/>
    <property type="evidence" value="ECO:0007669"/>
    <property type="project" value="InterPro"/>
</dbReference>
<dbReference type="GO" id="GO:0048870">
    <property type="term" value="P:cell motility"/>
    <property type="evidence" value="ECO:0007669"/>
    <property type="project" value="InterPro"/>
</dbReference>
<feature type="coiled-coil region" evidence="13">
    <location>
        <begin position="223"/>
        <end position="398"/>
    </location>
</feature>